<keyword evidence="1" id="KW-0808">Transferase</keyword>
<organism evidence="1">
    <name type="scientific">Arundo donax</name>
    <name type="common">Giant reed</name>
    <name type="synonym">Donax arundinaceus</name>
    <dbReference type="NCBI Taxonomy" id="35708"/>
    <lineage>
        <taxon>Eukaryota</taxon>
        <taxon>Viridiplantae</taxon>
        <taxon>Streptophyta</taxon>
        <taxon>Embryophyta</taxon>
        <taxon>Tracheophyta</taxon>
        <taxon>Spermatophyta</taxon>
        <taxon>Magnoliopsida</taxon>
        <taxon>Liliopsida</taxon>
        <taxon>Poales</taxon>
        <taxon>Poaceae</taxon>
        <taxon>PACMAD clade</taxon>
        <taxon>Arundinoideae</taxon>
        <taxon>Arundineae</taxon>
        <taxon>Arundo</taxon>
    </lineage>
</organism>
<reference evidence="1" key="2">
    <citation type="journal article" date="2015" name="Data Brief">
        <title>Shoot transcriptome of the giant reed, Arundo donax.</title>
        <authorList>
            <person name="Barrero R.A."/>
            <person name="Guerrero F.D."/>
            <person name="Moolhuijzen P."/>
            <person name="Goolsby J.A."/>
            <person name="Tidwell J."/>
            <person name="Bellgard S.E."/>
            <person name="Bellgard M.I."/>
        </authorList>
    </citation>
    <scope>NUCLEOTIDE SEQUENCE</scope>
    <source>
        <tissue evidence="1">Shoot tissue taken approximately 20 cm above the soil surface</tissue>
    </source>
</reference>
<dbReference type="AlphaFoldDB" id="A0A0A9D2T6"/>
<sequence length="88" mass="9647">MSLRIMFPDASVAFDFCRCSCPAPSATQTRANPFVSIKCSRCRRTPFGPSSVNGTSGIRQISTWPLDREACIVMKPLLLPISLTNPMP</sequence>
<proteinExistence type="predicted"/>
<reference evidence="1" key="1">
    <citation type="submission" date="2014-09" db="EMBL/GenBank/DDBJ databases">
        <authorList>
            <person name="Magalhaes I.L.F."/>
            <person name="Oliveira U."/>
            <person name="Santos F.R."/>
            <person name="Vidigal T.H.D.A."/>
            <person name="Brescovit A.D."/>
            <person name="Santos A.J."/>
        </authorList>
    </citation>
    <scope>NUCLEOTIDE SEQUENCE</scope>
    <source>
        <tissue evidence="1">Shoot tissue taken approximately 20 cm above the soil surface</tissue>
    </source>
</reference>
<protein>
    <submittedName>
        <fullName evidence="1">Pyrophosphate--fructose 6-phosphate 1-phosphotransferase</fullName>
    </submittedName>
</protein>
<evidence type="ECO:0000313" key="1">
    <source>
        <dbReference type="EMBL" id="JAD79975.1"/>
    </source>
</evidence>
<accession>A0A0A9D2T6</accession>
<name>A0A0A9D2T6_ARUDO</name>
<dbReference type="EMBL" id="GBRH01217920">
    <property type="protein sequence ID" value="JAD79975.1"/>
    <property type="molecule type" value="Transcribed_RNA"/>
</dbReference>
<dbReference type="GO" id="GO:0016740">
    <property type="term" value="F:transferase activity"/>
    <property type="evidence" value="ECO:0007669"/>
    <property type="project" value="UniProtKB-KW"/>
</dbReference>